<dbReference type="GO" id="GO:0008168">
    <property type="term" value="F:methyltransferase activity"/>
    <property type="evidence" value="ECO:0007669"/>
    <property type="project" value="UniProtKB-KW"/>
</dbReference>
<dbReference type="Proteomes" id="UP000580839">
    <property type="component" value="Unassembled WGS sequence"/>
</dbReference>
<comment type="caution">
    <text evidence="1">The sequence shown here is derived from an EMBL/GenBank/DDBJ whole genome shotgun (WGS) entry which is preliminary data.</text>
</comment>
<keyword evidence="1" id="KW-0808">Transferase</keyword>
<dbReference type="GO" id="GO:0032259">
    <property type="term" value="P:methylation"/>
    <property type="evidence" value="ECO:0007669"/>
    <property type="project" value="UniProtKB-KW"/>
</dbReference>
<dbReference type="AlphaFoldDB" id="A0A849SP65"/>
<dbReference type="CDD" id="cd02440">
    <property type="entry name" value="AdoMet_MTases"/>
    <property type="match status" value="1"/>
</dbReference>
<reference evidence="1 2" key="1">
    <citation type="submission" date="2020-04" db="EMBL/GenBank/DDBJ databases">
        <title>Metagenomic profiling of ammonia- and methane-oxidizing microorganisms in a Dutch drinking water treatment plant.</title>
        <authorList>
            <person name="Poghosyan L."/>
            <person name="Leucker S."/>
        </authorList>
    </citation>
    <scope>NUCLEOTIDE SEQUENCE [LARGE SCALE GENOMIC DNA]</scope>
    <source>
        <strain evidence="1">S-RSF-IL-03</strain>
    </source>
</reference>
<dbReference type="EMBL" id="JABFRW010000204">
    <property type="protein sequence ID" value="NOT35583.1"/>
    <property type="molecule type" value="Genomic_DNA"/>
</dbReference>
<dbReference type="InterPro" id="IPR029063">
    <property type="entry name" value="SAM-dependent_MTases_sf"/>
</dbReference>
<evidence type="ECO:0000313" key="1">
    <source>
        <dbReference type="EMBL" id="NOT35583.1"/>
    </source>
</evidence>
<dbReference type="Gene3D" id="3.40.50.150">
    <property type="entry name" value="Vaccinia Virus protein VP39"/>
    <property type="match status" value="1"/>
</dbReference>
<accession>A0A849SP65</accession>
<gene>
    <name evidence="1" type="ORF">HOP12_15670</name>
</gene>
<dbReference type="Pfam" id="PF13489">
    <property type="entry name" value="Methyltransf_23"/>
    <property type="match status" value="1"/>
</dbReference>
<sequence>MTPHEPGTRDEYRPREFWERRLSGHFDLRGTGETGLSEAYNRACYSLRRTVLDRALLAARFDPRDRTVLDVGCGSGFFTEYYSRRGAHVTGIDIAPISIDRMRARFPAARFVLGDVSEVRIEGRFDLINAFDVLYHVTDDRRWEVALGHLAEALNPGGLMLLTDNFPQREGQRPEAAHNKMRPLSRYLSVLVPHGLAREALHPTHGLLNRELGPFRSLNRVPALLLLFDRTLLATGIADHIAQNRLLVLRHR</sequence>
<keyword evidence="1" id="KW-0489">Methyltransferase</keyword>
<proteinExistence type="predicted"/>
<dbReference type="SUPFAM" id="SSF53335">
    <property type="entry name" value="S-adenosyl-L-methionine-dependent methyltransferases"/>
    <property type="match status" value="1"/>
</dbReference>
<name>A0A849SP65_UNCEI</name>
<organism evidence="1 2">
    <name type="scientific">Eiseniibacteriota bacterium</name>
    <dbReference type="NCBI Taxonomy" id="2212470"/>
    <lineage>
        <taxon>Bacteria</taxon>
        <taxon>Candidatus Eiseniibacteriota</taxon>
    </lineage>
</organism>
<dbReference type="PANTHER" id="PTHR43861">
    <property type="entry name" value="TRANS-ACONITATE 2-METHYLTRANSFERASE-RELATED"/>
    <property type="match status" value="1"/>
</dbReference>
<evidence type="ECO:0000313" key="2">
    <source>
        <dbReference type="Proteomes" id="UP000580839"/>
    </source>
</evidence>
<protein>
    <submittedName>
        <fullName evidence="1">Class I SAM-dependent methyltransferase</fullName>
    </submittedName>
</protein>